<accession>A0A9P4PV18</accession>
<evidence type="ECO:0000313" key="4">
    <source>
        <dbReference type="Proteomes" id="UP000799764"/>
    </source>
</evidence>
<keyword evidence="2" id="KW-1133">Transmembrane helix</keyword>
<evidence type="ECO:0000313" key="3">
    <source>
        <dbReference type="EMBL" id="KAF2450810.1"/>
    </source>
</evidence>
<sequence length="58" mass="6867">MARKPHPALRTNKPPPRRRPPPRWSPKQVYAWTVLFTAIVLALHIRRWGTSRGEAWWA</sequence>
<name>A0A9P4PV18_9PLEO</name>
<evidence type="ECO:0000256" key="2">
    <source>
        <dbReference type="SAM" id="Phobius"/>
    </source>
</evidence>
<evidence type="ECO:0000256" key="1">
    <source>
        <dbReference type="SAM" id="MobiDB-lite"/>
    </source>
</evidence>
<organism evidence="3 4">
    <name type="scientific">Karstenula rhodostoma CBS 690.94</name>
    <dbReference type="NCBI Taxonomy" id="1392251"/>
    <lineage>
        <taxon>Eukaryota</taxon>
        <taxon>Fungi</taxon>
        <taxon>Dikarya</taxon>
        <taxon>Ascomycota</taxon>
        <taxon>Pezizomycotina</taxon>
        <taxon>Dothideomycetes</taxon>
        <taxon>Pleosporomycetidae</taxon>
        <taxon>Pleosporales</taxon>
        <taxon>Massarineae</taxon>
        <taxon>Didymosphaeriaceae</taxon>
        <taxon>Karstenula</taxon>
    </lineage>
</organism>
<dbReference type="EMBL" id="MU001493">
    <property type="protein sequence ID" value="KAF2450810.1"/>
    <property type="molecule type" value="Genomic_DNA"/>
</dbReference>
<dbReference type="Proteomes" id="UP000799764">
    <property type="component" value="Unassembled WGS sequence"/>
</dbReference>
<feature type="transmembrane region" description="Helical" evidence="2">
    <location>
        <begin position="29"/>
        <end position="45"/>
    </location>
</feature>
<comment type="caution">
    <text evidence="3">The sequence shown here is derived from an EMBL/GenBank/DDBJ whole genome shotgun (WGS) entry which is preliminary data.</text>
</comment>
<reference evidence="3" key="1">
    <citation type="journal article" date="2020" name="Stud. Mycol.">
        <title>101 Dothideomycetes genomes: a test case for predicting lifestyles and emergence of pathogens.</title>
        <authorList>
            <person name="Haridas S."/>
            <person name="Albert R."/>
            <person name="Binder M."/>
            <person name="Bloem J."/>
            <person name="Labutti K."/>
            <person name="Salamov A."/>
            <person name="Andreopoulos B."/>
            <person name="Baker S."/>
            <person name="Barry K."/>
            <person name="Bills G."/>
            <person name="Bluhm B."/>
            <person name="Cannon C."/>
            <person name="Castanera R."/>
            <person name="Culley D."/>
            <person name="Daum C."/>
            <person name="Ezra D."/>
            <person name="Gonzalez J."/>
            <person name="Henrissat B."/>
            <person name="Kuo A."/>
            <person name="Liang C."/>
            <person name="Lipzen A."/>
            <person name="Lutzoni F."/>
            <person name="Magnuson J."/>
            <person name="Mondo S."/>
            <person name="Nolan M."/>
            <person name="Ohm R."/>
            <person name="Pangilinan J."/>
            <person name="Park H.-J."/>
            <person name="Ramirez L."/>
            <person name="Alfaro M."/>
            <person name="Sun H."/>
            <person name="Tritt A."/>
            <person name="Yoshinaga Y."/>
            <person name="Zwiers L.-H."/>
            <person name="Turgeon B."/>
            <person name="Goodwin S."/>
            <person name="Spatafora J."/>
            <person name="Crous P."/>
            <person name="Grigoriev I."/>
        </authorList>
    </citation>
    <scope>NUCLEOTIDE SEQUENCE</scope>
    <source>
        <strain evidence="3">CBS 690.94</strain>
    </source>
</reference>
<keyword evidence="4" id="KW-1185">Reference proteome</keyword>
<protein>
    <submittedName>
        <fullName evidence="3">Uncharacterized protein</fullName>
    </submittedName>
</protein>
<keyword evidence="2" id="KW-0812">Transmembrane</keyword>
<gene>
    <name evidence="3" type="ORF">P171DRAFT_427111</name>
</gene>
<feature type="region of interest" description="Disordered" evidence="1">
    <location>
        <begin position="1"/>
        <end position="25"/>
    </location>
</feature>
<dbReference type="AlphaFoldDB" id="A0A9P4PV18"/>
<proteinExistence type="predicted"/>
<keyword evidence="2" id="KW-0472">Membrane</keyword>